<evidence type="ECO:0000313" key="1">
    <source>
        <dbReference type="EMBL" id="CAF0856748.1"/>
    </source>
</evidence>
<comment type="caution">
    <text evidence="1">The sequence shown here is derived from an EMBL/GenBank/DDBJ whole genome shotgun (WGS) entry which is preliminary data.</text>
</comment>
<accession>A0A813WJC9</accession>
<evidence type="ECO:0000313" key="4">
    <source>
        <dbReference type="EMBL" id="CAF3972856.1"/>
    </source>
</evidence>
<gene>
    <name evidence="1" type="ORF">GPM918_LOCUS6369</name>
    <name evidence="2" type="ORF">OVA965_LOCUS22097</name>
    <name evidence="3" type="ORF">SRO942_LOCUS6369</name>
    <name evidence="4" type="ORF">TMI583_LOCUS22812</name>
</gene>
<evidence type="ECO:0000313" key="3">
    <source>
        <dbReference type="EMBL" id="CAF3644517.1"/>
    </source>
</evidence>
<dbReference type="Proteomes" id="UP000681722">
    <property type="component" value="Unassembled WGS sequence"/>
</dbReference>
<reference evidence="1" key="1">
    <citation type="submission" date="2021-02" db="EMBL/GenBank/DDBJ databases">
        <authorList>
            <person name="Nowell W R."/>
        </authorList>
    </citation>
    <scope>NUCLEOTIDE SEQUENCE</scope>
</reference>
<dbReference type="AlphaFoldDB" id="A0A813WJC9"/>
<proteinExistence type="predicted"/>
<dbReference type="Proteomes" id="UP000682733">
    <property type="component" value="Unassembled WGS sequence"/>
</dbReference>
<name>A0A813WJC9_9BILA</name>
<dbReference type="EMBL" id="CAJOBA010033850">
    <property type="protein sequence ID" value="CAF3972856.1"/>
    <property type="molecule type" value="Genomic_DNA"/>
</dbReference>
<organism evidence="1 5">
    <name type="scientific">Didymodactylos carnosus</name>
    <dbReference type="NCBI Taxonomy" id="1234261"/>
    <lineage>
        <taxon>Eukaryota</taxon>
        <taxon>Metazoa</taxon>
        <taxon>Spiralia</taxon>
        <taxon>Gnathifera</taxon>
        <taxon>Rotifera</taxon>
        <taxon>Eurotatoria</taxon>
        <taxon>Bdelloidea</taxon>
        <taxon>Philodinida</taxon>
        <taxon>Philodinidae</taxon>
        <taxon>Didymodactylos</taxon>
    </lineage>
</organism>
<dbReference type="OrthoDB" id="9974237at2759"/>
<dbReference type="Proteomes" id="UP000663829">
    <property type="component" value="Unassembled WGS sequence"/>
</dbReference>
<dbReference type="EMBL" id="CAJNOQ010000979">
    <property type="protein sequence ID" value="CAF0856748.1"/>
    <property type="molecule type" value="Genomic_DNA"/>
</dbReference>
<protein>
    <submittedName>
        <fullName evidence="1">Uncharacterized protein</fullName>
    </submittedName>
</protein>
<sequence length="320" mass="37463">MISCRYVFNLSVIENYLSQHSEISAIEFIDSTINFSPINTFNSSVFKHYDFLIIHKTKFILNENVKCPIDAFENLFYLHIADCSTDSFDKFFAQCSIMQRLHILLLDRTYWGNEQVFIRQFPNLHMFRLSFTIISHPINGSFIQSFSHLNDFALAVNDDCHRCDYDWIKYLARNISLNKVDQLHISTKSGCMDWSINKFLSWKNAPLCGTCSLRYNVNSTICPLEDGITEHYCKGYYGHRAIFEQWNQLSISKTTIKPTTFYTQPQHERLAIMKPSFTFTTQPLTTTTIIEHITKSYAPKRVTRQNKFTTTVVRKTHNRC</sequence>
<dbReference type="EMBL" id="CAJOBC010000979">
    <property type="protein sequence ID" value="CAF3644517.1"/>
    <property type="molecule type" value="Genomic_DNA"/>
</dbReference>
<keyword evidence="5" id="KW-1185">Reference proteome</keyword>
<evidence type="ECO:0000313" key="2">
    <source>
        <dbReference type="EMBL" id="CAF1161116.1"/>
    </source>
</evidence>
<dbReference type="Proteomes" id="UP000677228">
    <property type="component" value="Unassembled WGS sequence"/>
</dbReference>
<evidence type="ECO:0000313" key="5">
    <source>
        <dbReference type="Proteomes" id="UP000663829"/>
    </source>
</evidence>
<dbReference type="SUPFAM" id="SSF52058">
    <property type="entry name" value="L domain-like"/>
    <property type="match status" value="1"/>
</dbReference>
<dbReference type="EMBL" id="CAJNOK010012326">
    <property type="protein sequence ID" value="CAF1161116.1"/>
    <property type="molecule type" value="Genomic_DNA"/>
</dbReference>